<feature type="repeat" description="WD" evidence="3">
    <location>
        <begin position="958"/>
        <end position="999"/>
    </location>
</feature>
<feature type="repeat" description="WD" evidence="3">
    <location>
        <begin position="1258"/>
        <end position="1290"/>
    </location>
</feature>
<keyword evidence="7" id="KW-1185">Reference proteome</keyword>
<dbReference type="PROSITE" id="PS50294">
    <property type="entry name" value="WD_REPEATS_REGION"/>
    <property type="match status" value="13"/>
</dbReference>
<feature type="repeat" description="WD" evidence="3">
    <location>
        <begin position="1001"/>
        <end position="1042"/>
    </location>
</feature>
<dbReference type="SUPFAM" id="SSF50978">
    <property type="entry name" value="WD40 repeat-like"/>
    <property type="match status" value="1"/>
</dbReference>
<dbReference type="Proteomes" id="UP000383932">
    <property type="component" value="Unassembled WGS sequence"/>
</dbReference>
<dbReference type="InterPro" id="IPR056884">
    <property type="entry name" value="NPHP3-like_N"/>
</dbReference>
<feature type="compositionally biased region" description="Basic and acidic residues" evidence="4">
    <location>
        <begin position="9"/>
        <end position="20"/>
    </location>
</feature>
<dbReference type="InterPro" id="IPR019775">
    <property type="entry name" value="WD40_repeat_CS"/>
</dbReference>
<feature type="repeat" description="WD" evidence="3">
    <location>
        <begin position="1044"/>
        <end position="1085"/>
    </location>
</feature>
<dbReference type="Gene3D" id="2.130.10.10">
    <property type="entry name" value="YVTN repeat-like/Quinoprotein amine dehydrogenase"/>
    <property type="match status" value="6"/>
</dbReference>
<evidence type="ECO:0000256" key="4">
    <source>
        <dbReference type="SAM" id="MobiDB-lite"/>
    </source>
</evidence>
<evidence type="ECO:0000313" key="7">
    <source>
        <dbReference type="Proteomes" id="UP000383932"/>
    </source>
</evidence>
<feature type="repeat" description="WD" evidence="3">
    <location>
        <begin position="1301"/>
        <end position="1342"/>
    </location>
</feature>
<dbReference type="PANTHER" id="PTHR22847">
    <property type="entry name" value="WD40 REPEAT PROTEIN"/>
    <property type="match status" value="1"/>
</dbReference>
<feature type="repeat" description="WD" evidence="3">
    <location>
        <begin position="1129"/>
        <end position="1170"/>
    </location>
</feature>
<dbReference type="PROSITE" id="PS50082">
    <property type="entry name" value="WD_REPEATS_2"/>
    <property type="match status" value="13"/>
</dbReference>
<feature type="region of interest" description="Disordered" evidence="4">
    <location>
        <begin position="1"/>
        <end position="86"/>
    </location>
</feature>
<keyword evidence="2" id="KW-0677">Repeat</keyword>
<feature type="compositionally biased region" description="Acidic residues" evidence="4">
    <location>
        <begin position="1455"/>
        <end position="1465"/>
    </location>
</feature>
<feature type="compositionally biased region" description="Pro residues" evidence="4">
    <location>
        <begin position="69"/>
        <end position="81"/>
    </location>
</feature>
<dbReference type="OrthoDB" id="538223at2759"/>
<dbReference type="Pfam" id="PF07676">
    <property type="entry name" value="PD40"/>
    <property type="match status" value="1"/>
</dbReference>
<feature type="repeat" description="WD" evidence="3">
    <location>
        <begin position="915"/>
        <end position="946"/>
    </location>
</feature>
<name>A0A5N5QCR1_9AGAM</name>
<dbReference type="GO" id="GO:1990234">
    <property type="term" value="C:transferase complex"/>
    <property type="evidence" value="ECO:0007669"/>
    <property type="project" value="UniProtKB-ARBA"/>
</dbReference>
<feature type="domain" description="Nephrocystin 3-like N-terminal" evidence="5">
    <location>
        <begin position="270"/>
        <end position="426"/>
    </location>
</feature>
<dbReference type="GO" id="GO:0005634">
    <property type="term" value="C:nucleus"/>
    <property type="evidence" value="ECO:0007669"/>
    <property type="project" value="TreeGrafter"/>
</dbReference>
<dbReference type="Pfam" id="PF24883">
    <property type="entry name" value="NPHP3_N"/>
    <property type="match status" value="1"/>
</dbReference>
<accession>A0A5N5QCR1</accession>
<dbReference type="InterPro" id="IPR001680">
    <property type="entry name" value="WD40_rpt"/>
</dbReference>
<keyword evidence="1 3" id="KW-0853">WD repeat</keyword>
<comment type="caution">
    <text evidence="6">The sequence shown here is derived from an EMBL/GenBank/DDBJ whole genome shotgun (WGS) entry which is preliminary data.</text>
</comment>
<sequence length="1465" mass="159983">MSHPKRRFRDSLSRKVEKLFRSSSPTLPRSTLSINDLTSAQVPSSSSNLLSPPTPGPTLPASRTSMLPPAEPSAPASPPRSPDLVGRPAWTQLRTTLRSLQKCAVVFPPLQSAIESVISSIDVMELALKYPDDYENVAFELKSFVEFLAQYFQQSKSVQMSEFIERIAIAIEEQADQINDKRDHEAGTGLTEAKHEIEEFARCYRRMQGLFRQLQANAMLSWNITNDQLVQNNRLEEMTPAKRASYDSQLPTDADRRMFTKDTQTAILQELDTWSCDPGAPNIYWMTGMLGAGNLKVSLAWAFCETLKKQKRLGASFFCTHTIAECRDVGQIIPTIAYQLACYSLPFQLAVCRMLGSDPNISTWTISTQFERLLRDPILKVKDAIPENLVVVVDALEECSDWNCVRSILEILCCSTDLPLKFFVTSQLEPAIWQSVQSQSFEARSGLILHEVEQSLAQADIVLYLAEELEFISPSGTQVQKLAELSGSLFIYAATAVRYIRAGEGFGTASGRLSAILEANSESGKEPGGIDKLYTIILTAALEEGLEDKDLIRLVLWTTLCVREPVSVETLAALGGVSDSSLALAALQPLHPVIYVSENGYTVSNFHPSFSDFMFDRTRSSLFFCDQPKHNQFLARRCFELMKEQLRFNICNLESSFVRDKDVEDLDDRIKQFISPALSYACRFWSDHLQHVTGSAELFSYIGEFLSDRLLFWMEVMNLNRWMKVGVKMLHTSKSWLVVSIVTLSAFTAGLMIFEQTYSAPSELVACAKDSRRFVAKFTANPVSELTPHIYVSLLPSCHQSSSVFRNFWKHTYGLATARLAIIGQRLAIWNTGRAANSIAFSPDGTRLAFGTDEGTVTIKDMIGGRLVAGPLKGHEQWVLSVAFSPDGKCIASGSSDSTILVWNANNGMRLAGPFRGHTDAVKSVTFSPDSARIISGSWDHSVRVWGVGDSIPTLAPFLGHTKAVNSVAVSPDGTRIISGSDDRTIQIWNAHRGTRVISPLIGHSNSVTSVAFSPDGTRIISGSKDCTILIWNAVNGARAANPLKGHSDIVRSVAFSPNSAQIVSSSDDRTVRIWSVVDGTCVGSPFKGHTKRVWSVALSPDSTCIASSADDCTIHIWNAFANNSPSLQSGHTNSISSVAFSPDGTRILSGSEDHSICIWGANDGSLVAGPMVGHRGWVMSVAISPDGTHIASGSADHTIIIWDALDGSCIAGPLQGHTRSVTSVCFSPDGTRIVSGSSDMTLRIWSTRDYTLIGNPLEGHTNKVNSVAFSPSGAYIASGSHDKTTIIWDAFRGTRFTGPLRGHTDWVFSVAFSPDGTRIVSGSADGTIRVWSARNGTLAAGPFNVHNNWIQSVAFSPDGMHIVSGSSDRTVVVSNANNGAVVSGPFNGHTSYVQSVAFSPDGMHVVSGSFDRTIRVWDVRNITSNAHPPEHDPNSTNHWKKSFPATQITVNDDGSCDDSGLETS</sequence>
<dbReference type="EMBL" id="SSOP01000254">
    <property type="protein sequence ID" value="KAB5589560.1"/>
    <property type="molecule type" value="Genomic_DNA"/>
</dbReference>
<feature type="repeat" description="WD" evidence="3">
    <location>
        <begin position="872"/>
        <end position="913"/>
    </location>
</feature>
<feature type="repeat" description="WD" evidence="3">
    <location>
        <begin position="1087"/>
        <end position="1119"/>
    </location>
</feature>
<evidence type="ECO:0000256" key="1">
    <source>
        <dbReference type="ARBA" id="ARBA00022574"/>
    </source>
</evidence>
<feature type="compositionally biased region" description="Low complexity" evidence="4">
    <location>
        <begin position="21"/>
        <end position="33"/>
    </location>
</feature>
<organism evidence="6 7">
    <name type="scientific">Ceratobasidium theobromae</name>
    <dbReference type="NCBI Taxonomy" id="1582974"/>
    <lineage>
        <taxon>Eukaryota</taxon>
        <taxon>Fungi</taxon>
        <taxon>Dikarya</taxon>
        <taxon>Basidiomycota</taxon>
        <taxon>Agaricomycotina</taxon>
        <taxon>Agaricomycetes</taxon>
        <taxon>Cantharellales</taxon>
        <taxon>Ceratobasidiaceae</taxon>
        <taxon>Ceratobasidium</taxon>
    </lineage>
</organism>
<dbReference type="PROSITE" id="PS00678">
    <property type="entry name" value="WD_REPEATS_1"/>
    <property type="match status" value="2"/>
</dbReference>
<protein>
    <submittedName>
        <fullName evidence="6">Vegetative incompatibility protein HET-E-1</fullName>
    </submittedName>
</protein>
<dbReference type="InterPro" id="IPR015943">
    <property type="entry name" value="WD40/YVTN_repeat-like_dom_sf"/>
</dbReference>
<dbReference type="InterPro" id="IPR020472">
    <property type="entry name" value="WD40_PAC1"/>
</dbReference>
<evidence type="ECO:0000256" key="3">
    <source>
        <dbReference type="PROSITE-ProRule" id="PRU00221"/>
    </source>
</evidence>
<proteinExistence type="predicted"/>
<reference evidence="6 7" key="1">
    <citation type="journal article" date="2019" name="Fungal Biol. Biotechnol.">
        <title>Draft genome sequence of fastidious pathogen Ceratobasidium theobromae, which causes vascular-streak dieback in Theobroma cacao.</title>
        <authorList>
            <person name="Ali S.S."/>
            <person name="Asman A."/>
            <person name="Shao J."/>
            <person name="Firmansyah A.P."/>
            <person name="Susilo A.W."/>
            <person name="Rosmana A."/>
            <person name="McMahon P."/>
            <person name="Junaid M."/>
            <person name="Guest D."/>
            <person name="Kheng T.Y."/>
            <person name="Meinhardt L.W."/>
            <person name="Bailey B.A."/>
        </authorList>
    </citation>
    <scope>NUCLEOTIDE SEQUENCE [LARGE SCALE GENOMIC DNA]</scope>
    <source>
        <strain evidence="6 7">CT2</strain>
    </source>
</reference>
<feature type="repeat" description="WD" evidence="3">
    <location>
        <begin position="1344"/>
        <end position="1385"/>
    </location>
</feature>
<feature type="region of interest" description="Disordered" evidence="4">
    <location>
        <begin position="1446"/>
        <end position="1465"/>
    </location>
</feature>
<evidence type="ECO:0000259" key="5">
    <source>
        <dbReference type="Pfam" id="PF24883"/>
    </source>
</evidence>
<feature type="repeat" description="WD" evidence="3">
    <location>
        <begin position="1215"/>
        <end position="1256"/>
    </location>
</feature>
<dbReference type="Pfam" id="PF00400">
    <property type="entry name" value="WD40"/>
    <property type="match status" value="13"/>
</dbReference>
<feature type="repeat" description="WD" evidence="3">
    <location>
        <begin position="1387"/>
        <end position="1422"/>
    </location>
</feature>
<dbReference type="SMART" id="SM00320">
    <property type="entry name" value="WD40"/>
    <property type="match status" value="14"/>
</dbReference>
<dbReference type="PANTHER" id="PTHR22847:SF637">
    <property type="entry name" value="WD REPEAT DOMAIN 5B"/>
    <property type="match status" value="1"/>
</dbReference>
<dbReference type="PRINTS" id="PR00320">
    <property type="entry name" value="GPROTEINBRPT"/>
</dbReference>
<dbReference type="SUPFAM" id="SSF50960">
    <property type="entry name" value="TolB, C-terminal domain"/>
    <property type="match status" value="2"/>
</dbReference>
<dbReference type="CDD" id="cd00200">
    <property type="entry name" value="WD40"/>
    <property type="match status" value="3"/>
</dbReference>
<feature type="repeat" description="WD" evidence="3">
    <location>
        <begin position="1172"/>
        <end position="1213"/>
    </location>
</feature>
<evidence type="ECO:0000256" key="2">
    <source>
        <dbReference type="ARBA" id="ARBA00022737"/>
    </source>
</evidence>
<dbReference type="InterPro" id="IPR011659">
    <property type="entry name" value="WD40"/>
</dbReference>
<dbReference type="InterPro" id="IPR036322">
    <property type="entry name" value="WD40_repeat_dom_sf"/>
</dbReference>
<gene>
    <name evidence="6" type="ORF">CTheo_7003</name>
</gene>
<evidence type="ECO:0000313" key="6">
    <source>
        <dbReference type="EMBL" id="KAB5589560.1"/>
    </source>
</evidence>